<comment type="caution">
    <text evidence="2">The sequence shown here is derived from an EMBL/GenBank/DDBJ whole genome shotgun (WGS) entry which is preliminary data.</text>
</comment>
<dbReference type="EMBL" id="JARBHB010000003">
    <property type="protein sequence ID" value="KAJ8887930.1"/>
    <property type="molecule type" value="Genomic_DNA"/>
</dbReference>
<organism evidence="2 3">
    <name type="scientific">Dryococelus australis</name>
    <dbReference type="NCBI Taxonomy" id="614101"/>
    <lineage>
        <taxon>Eukaryota</taxon>
        <taxon>Metazoa</taxon>
        <taxon>Ecdysozoa</taxon>
        <taxon>Arthropoda</taxon>
        <taxon>Hexapoda</taxon>
        <taxon>Insecta</taxon>
        <taxon>Pterygota</taxon>
        <taxon>Neoptera</taxon>
        <taxon>Polyneoptera</taxon>
        <taxon>Phasmatodea</taxon>
        <taxon>Verophasmatodea</taxon>
        <taxon>Anareolatae</taxon>
        <taxon>Phasmatidae</taxon>
        <taxon>Eurycanthinae</taxon>
        <taxon>Dryococelus</taxon>
    </lineage>
</organism>
<evidence type="ECO:0000313" key="3">
    <source>
        <dbReference type="Proteomes" id="UP001159363"/>
    </source>
</evidence>
<reference evidence="2 3" key="1">
    <citation type="submission" date="2023-02" db="EMBL/GenBank/DDBJ databases">
        <title>LHISI_Scaffold_Assembly.</title>
        <authorList>
            <person name="Stuart O.P."/>
            <person name="Cleave R."/>
            <person name="Magrath M.J.L."/>
            <person name="Mikheyev A.S."/>
        </authorList>
    </citation>
    <scope>NUCLEOTIDE SEQUENCE [LARGE SCALE GENOMIC DNA]</scope>
    <source>
        <strain evidence="2">Daus_M_001</strain>
        <tissue evidence="2">Leg muscle</tissue>
    </source>
</reference>
<feature type="region of interest" description="Disordered" evidence="1">
    <location>
        <begin position="1"/>
        <end position="23"/>
    </location>
</feature>
<dbReference type="Proteomes" id="UP001159363">
    <property type="component" value="Chromosome 3"/>
</dbReference>
<gene>
    <name evidence="2" type="ORF">PR048_007414</name>
</gene>
<name>A0ABQ9HUG4_9NEOP</name>
<feature type="compositionally biased region" description="Basic and acidic residues" evidence="1">
    <location>
        <begin position="146"/>
        <end position="158"/>
    </location>
</feature>
<sequence length="193" mass="21304">MERCWNEKVGGTEDPRGNPPTSVRHDCHLGTSGVNRPVIEPGSPCVDHQIEFLSECVVESGGEAATRNIEVSRADEGEAKLVWSSARMQGRGKREIPEKTSGRCHRPARFPHAKIRERPRDESNTVCLGGRRVVWPLHHRGPLPCRNERAGETGDPRENPPASGIDRHDSHMRRSGSDLGVKRTPASMALVMA</sequence>
<protein>
    <submittedName>
        <fullName evidence="2">Uncharacterized protein</fullName>
    </submittedName>
</protein>
<evidence type="ECO:0000313" key="2">
    <source>
        <dbReference type="EMBL" id="KAJ8887930.1"/>
    </source>
</evidence>
<evidence type="ECO:0000256" key="1">
    <source>
        <dbReference type="SAM" id="MobiDB-lite"/>
    </source>
</evidence>
<feature type="region of interest" description="Disordered" evidence="1">
    <location>
        <begin position="139"/>
        <end position="193"/>
    </location>
</feature>
<proteinExistence type="predicted"/>
<keyword evidence="3" id="KW-1185">Reference proteome</keyword>
<accession>A0ABQ9HUG4</accession>
<feature type="compositionally biased region" description="Basic and acidic residues" evidence="1">
    <location>
        <begin position="1"/>
        <end position="16"/>
    </location>
</feature>